<dbReference type="EMBL" id="CAXDID020000278">
    <property type="protein sequence ID" value="CAL6069554.1"/>
    <property type="molecule type" value="Genomic_DNA"/>
</dbReference>
<dbReference type="AlphaFoldDB" id="A0AA86NJJ9"/>
<dbReference type="Proteomes" id="UP001642409">
    <property type="component" value="Unassembled WGS sequence"/>
</dbReference>
<name>A0AA86NJJ9_9EUKA</name>
<protein>
    <submittedName>
        <fullName evidence="1">Uncharacterized protein</fullName>
    </submittedName>
</protein>
<reference evidence="2 3" key="2">
    <citation type="submission" date="2024-07" db="EMBL/GenBank/DDBJ databases">
        <authorList>
            <person name="Akdeniz Z."/>
        </authorList>
    </citation>
    <scope>NUCLEOTIDE SEQUENCE [LARGE SCALE GENOMIC DNA]</scope>
</reference>
<sequence length="160" mass="19049">MLTQLQLSKFEEVLCLTVGQISNLKLQSNEQVYKELQALNIKQKKGIWNIVAQQIGSTQEQVHDYYFNTWSLQFYEDAGPYRQFLHKQLIKSLETLSYKEAIQHSLTQFRLKYPNNKCNERKIYQILYQHVPKDIIELNKTKEISIFENLAFQKAINKFQ</sequence>
<evidence type="ECO:0000313" key="1">
    <source>
        <dbReference type="EMBL" id="CAI9920391.1"/>
    </source>
</evidence>
<gene>
    <name evidence="2" type="ORF">HINF_LOCUS54034</name>
    <name evidence="1" type="ORF">HINF_LOCUS8036</name>
</gene>
<evidence type="ECO:0000313" key="3">
    <source>
        <dbReference type="Proteomes" id="UP001642409"/>
    </source>
</evidence>
<accession>A0AA86NJJ9</accession>
<reference evidence="1" key="1">
    <citation type="submission" date="2023-06" db="EMBL/GenBank/DDBJ databases">
        <authorList>
            <person name="Kurt Z."/>
        </authorList>
    </citation>
    <scope>NUCLEOTIDE SEQUENCE</scope>
</reference>
<proteinExistence type="predicted"/>
<keyword evidence="3" id="KW-1185">Reference proteome</keyword>
<evidence type="ECO:0000313" key="2">
    <source>
        <dbReference type="EMBL" id="CAL6069554.1"/>
    </source>
</evidence>
<comment type="caution">
    <text evidence="1">The sequence shown here is derived from an EMBL/GenBank/DDBJ whole genome shotgun (WGS) entry which is preliminary data.</text>
</comment>
<dbReference type="EMBL" id="CATOUU010000199">
    <property type="protein sequence ID" value="CAI9920391.1"/>
    <property type="molecule type" value="Genomic_DNA"/>
</dbReference>
<organism evidence="1">
    <name type="scientific">Hexamita inflata</name>
    <dbReference type="NCBI Taxonomy" id="28002"/>
    <lineage>
        <taxon>Eukaryota</taxon>
        <taxon>Metamonada</taxon>
        <taxon>Diplomonadida</taxon>
        <taxon>Hexamitidae</taxon>
        <taxon>Hexamitinae</taxon>
        <taxon>Hexamita</taxon>
    </lineage>
</organism>